<dbReference type="AlphaFoldDB" id="C8PTW4"/>
<gene>
    <name evidence="1" type="ORF">TREVI0001_0207</name>
</gene>
<name>C8PTW4_9SPIR</name>
<evidence type="ECO:0000313" key="2">
    <source>
        <dbReference type="Proteomes" id="UP000004509"/>
    </source>
</evidence>
<reference evidence="1 2" key="1">
    <citation type="submission" date="2009-07" db="EMBL/GenBank/DDBJ databases">
        <authorList>
            <person name="Madupu R."/>
            <person name="Sebastian Y."/>
            <person name="Durkin A.S."/>
            <person name="Torralba M."/>
            <person name="Methe B."/>
            <person name="Sutton G.G."/>
            <person name="Strausberg R.L."/>
            <person name="Nelson K.E."/>
        </authorList>
    </citation>
    <scope>NUCLEOTIDE SEQUENCE [LARGE SCALE GENOMIC DNA]</scope>
    <source>
        <strain evidence="1 2">ATCC 35580</strain>
    </source>
</reference>
<sequence length="49" mass="5621">MIKLPYIFLFSRDELYYMILLTQCQGKKCGFHCAAFINGSPKSTLSIQT</sequence>
<dbReference type="EMBL" id="ACYH01000073">
    <property type="protein sequence ID" value="EEV19103.1"/>
    <property type="molecule type" value="Genomic_DNA"/>
</dbReference>
<dbReference type="STRING" id="596324.TREVI0001_0207"/>
<protein>
    <submittedName>
        <fullName evidence="1">Uncharacterized protein</fullName>
    </submittedName>
</protein>
<dbReference type="Proteomes" id="UP000004509">
    <property type="component" value="Unassembled WGS sequence"/>
</dbReference>
<organism evidence="1 2">
    <name type="scientific">Treponema vincentii ATCC 35580</name>
    <dbReference type="NCBI Taxonomy" id="596324"/>
    <lineage>
        <taxon>Bacteria</taxon>
        <taxon>Pseudomonadati</taxon>
        <taxon>Spirochaetota</taxon>
        <taxon>Spirochaetia</taxon>
        <taxon>Spirochaetales</taxon>
        <taxon>Treponemataceae</taxon>
        <taxon>Treponema</taxon>
    </lineage>
</organism>
<proteinExistence type="predicted"/>
<accession>C8PTW4</accession>
<comment type="caution">
    <text evidence="1">The sequence shown here is derived from an EMBL/GenBank/DDBJ whole genome shotgun (WGS) entry which is preliminary data.</text>
</comment>
<evidence type="ECO:0000313" key="1">
    <source>
        <dbReference type="EMBL" id="EEV19103.1"/>
    </source>
</evidence>